<dbReference type="EMBL" id="JBHSAS010000006">
    <property type="protein sequence ID" value="MFC4027220.1"/>
    <property type="molecule type" value="Genomic_DNA"/>
</dbReference>
<keyword evidence="2" id="KW-1185">Reference proteome</keyword>
<protein>
    <submittedName>
        <fullName evidence="1">Uncharacterized protein</fullName>
    </submittedName>
</protein>
<dbReference type="RefSeq" id="WP_290234684.1">
    <property type="nucleotide sequence ID" value="NZ_JAUFPZ010000002.1"/>
</dbReference>
<comment type="caution">
    <text evidence="1">The sequence shown here is derived from an EMBL/GenBank/DDBJ whole genome shotgun (WGS) entry which is preliminary data.</text>
</comment>
<proteinExistence type="predicted"/>
<evidence type="ECO:0000313" key="1">
    <source>
        <dbReference type="EMBL" id="MFC4027220.1"/>
    </source>
</evidence>
<gene>
    <name evidence="1" type="ORF">ACFOS1_07375</name>
</gene>
<dbReference type="Proteomes" id="UP001595793">
    <property type="component" value="Unassembled WGS sequence"/>
</dbReference>
<sequence length="177" mass="20786">MSKKIKGDNNLMAGRDIYQNFPEEDYGVIDTIFNYVLDKIKEGKSDKPSLTKDKLIHINEKIKLNFINKSERDEVRFYFTQLYLKINFVEKAFSTLNSQDQASIHYYIHSNYKKLKRQSLRPINILIDLPEIFVPKKYSKNPSFKSIAQGIVLFFFDDCTIFEKTSSEGQNDLFSEL</sequence>
<name>A0ABV8H8U8_9FLAO</name>
<reference evidence="2" key="1">
    <citation type="journal article" date="2019" name="Int. J. Syst. Evol. Microbiol.">
        <title>The Global Catalogue of Microorganisms (GCM) 10K type strain sequencing project: providing services to taxonomists for standard genome sequencing and annotation.</title>
        <authorList>
            <consortium name="The Broad Institute Genomics Platform"/>
            <consortium name="The Broad Institute Genome Sequencing Center for Infectious Disease"/>
            <person name="Wu L."/>
            <person name="Ma J."/>
        </authorList>
    </citation>
    <scope>NUCLEOTIDE SEQUENCE [LARGE SCALE GENOMIC DNA]</scope>
    <source>
        <strain evidence="2">CECT 9128</strain>
    </source>
</reference>
<evidence type="ECO:0000313" key="2">
    <source>
        <dbReference type="Proteomes" id="UP001595793"/>
    </source>
</evidence>
<organism evidence="1 2">
    <name type="scientific">Zunongwangia endophytica</name>
    <dbReference type="NCBI Taxonomy" id="1808945"/>
    <lineage>
        <taxon>Bacteria</taxon>
        <taxon>Pseudomonadati</taxon>
        <taxon>Bacteroidota</taxon>
        <taxon>Flavobacteriia</taxon>
        <taxon>Flavobacteriales</taxon>
        <taxon>Flavobacteriaceae</taxon>
        <taxon>Zunongwangia</taxon>
    </lineage>
</organism>
<accession>A0ABV8H8U8</accession>